<accession>A0ABS3WVV5</accession>
<keyword evidence="4" id="KW-0472">Membrane</keyword>
<keyword evidence="4" id="KW-0812">Transmembrane</keyword>
<dbReference type="Proteomes" id="UP001518976">
    <property type="component" value="Unassembled WGS sequence"/>
</dbReference>
<feature type="compositionally biased region" description="Polar residues" evidence="3">
    <location>
        <begin position="169"/>
        <end position="181"/>
    </location>
</feature>
<feature type="transmembrane region" description="Helical" evidence="4">
    <location>
        <begin position="142"/>
        <end position="163"/>
    </location>
</feature>
<evidence type="ECO:0000256" key="1">
    <source>
        <dbReference type="ARBA" id="ARBA00023015"/>
    </source>
</evidence>
<feature type="compositionally biased region" description="Low complexity" evidence="3">
    <location>
        <begin position="102"/>
        <end position="129"/>
    </location>
</feature>
<keyword evidence="2" id="KW-0804">Transcription</keyword>
<evidence type="ECO:0000256" key="4">
    <source>
        <dbReference type="SAM" id="Phobius"/>
    </source>
</evidence>
<keyword evidence="6" id="KW-1185">Reference proteome</keyword>
<feature type="compositionally biased region" description="Basic and acidic residues" evidence="3">
    <location>
        <begin position="242"/>
        <end position="258"/>
    </location>
</feature>
<protein>
    <recommendedName>
        <fullName evidence="7">Zinc-finger domain-containing protein</fullName>
    </recommendedName>
</protein>
<dbReference type="InterPro" id="IPR041916">
    <property type="entry name" value="Anti_sigma_zinc_sf"/>
</dbReference>
<dbReference type="EMBL" id="JAFFZN010000015">
    <property type="protein sequence ID" value="MBO8187244.1"/>
    <property type="molecule type" value="Genomic_DNA"/>
</dbReference>
<gene>
    <name evidence="5" type="ORF">JW592_17495</name>
</gene>
<feature type="region of interest" description="Disordered" evidence="3">
    <location>
        <begin position="169"/>
        <end position="272"/>
    </location>
</feature>
<keyword evidence="4" id="KW-1133">Transmembrane helix</keyword>
<feature type="compositionally biased region" description="Low complexity" evidence="3">
    <location>
        <begin position="192"/>
        <end position="205"/>
    </location>
</feature>
<dbReference type="Gene3D" id="1.10.10.1320">
    <property type="entry name" value="Anti-sigma factor, zinc-finger domain"/>
    <property type="match status" value="1"/>
</dbReference>
<dbReference type="RefSeq" id="WP_209266059.1">
    <property type="nucleotide sequence ID" value="NZ_JAFFZN010000015.1"/>
</dbReference>
<reference evidence="5 6" key="1">
    <citation type="submission" date="2021-02" db="EMBL/GenBank/DDBJ databases">
        <title>Streptomyces spirodelae sp. nov., isolated from duckweed.</title>
        <authorList>
            <person name="Saimee Y."/>
            <person name="Duangmal K."/>
        </authorList>
    </citation>
    <scope>NUCLEOTIDE SEQUENCE [LARGE SCALE GENOMIC DNA]</scope>
    <source>
        <strain evidence="5 6">DW4-2</strain>
    </source>
</reference>
<evidence type="ECO:0000313" key="6">
    <source>
        <dbReference type="Proteomes" id="UP001518976"/>
    </source>
</evidence>
<sequence>MTSTPFPHDEHPEVNEISAFSEGILPVERQAALRDHLVDCELCAEVYASLAEISETLGALPGPDRMPDDVASRIDAALAAESLLSTTAKGETGHETDPSDGAVSRETATAAAPADTVDSADTVSRETTTVVPLRPRRRRRTVLLVAAASIAVLTLGGVTLRALSNEAPTEVSSGTAQSATGKQAPDAAPNPSSSTDTDAGGSSDDQQLRKRVQRLLSDEESSSPSHKATDDPAQPSETPSLDTKRSPGSDESTLRDDTLDGGQSVPSCIRDGIHRTETPLAVAPEATFENRTGYLVVLPHQGGDSNLVDAYLVDPSCVSSDPSGPGKVLLRRTYPRG</sequence>
<evidence type="ECO:0000256" key="3">
    <source>
        <dbReference type="SAM" id="MobiDB-lite"/>
    </source>
</evidence>
<evidence type="ECO:0008006" key="7">
    <source>
        <dbReference type="Google" id="ProtNLM"/>
    </source>
</evidence>
<name>A0ABS3WVV5_9ACTN</name>
<feature type="region of interest" description="Disordered" evidence="3">
    <location>
        <begin position="85"/>
        <end position="129"/>
    </location>
</feature>
<evidence type="ECO:0000256" key="2">
    <source>
        <dbReference type="ARBA" id="ARBA00023163"/>
    </source>
</evidence>
<comment type="caution">
    <text evidence="5">The sequence shown here is derived from an EMBL/GenBank/DDBJ whole genome shotgun (WGS) entry which is preliminary data.</text>
</comment>
<organism evidence="5 6">
    <name type="scientific">Streptomyces spirodelae</name>
    <dbReference type="NCBI Taxonomy" id="2812904"/>
    <lineage>
        <taxon>Bacteria</taxon>
        <taxon>Bacillati</taxon>
        <taxon>Actinomycetota</taxon>
        <taxon>Actinomycetes</taxon>
        <taxon>Kitasatosporales</taxon>
        <taxon>Streptomycetaceae</taxon>
        <taxon>Streptomyces</taxon>
    </lineage>
</organism>
<keyword evidence="1" id="KW-0805">Transcription regulation</keyword>
<evidence type="ECO:0000313" key="5">
    <source>
        <dbReference type="EMBL" id="MBO8187244.1"/>
    </source>
</evidence>
<proteinExistence type="predicted"/>